<dbReference type="InterPro" id="IPR001182">
    <property type="entry name" value="FtsW/RodA"/>
</dbReference>
<evidence type="ECO:0000256" key="12">
    <source>
        <dbReference type="ARBA" id="ARBA00041185"/>
    </source>
</evidence>
<dbReference type="EC" id="2.4.99.28" evidence="14"/>
<dbReference type="GO" id="GO:0032153">
    <property type="term" value="C:cell division site"/>
    <property type="evidence" value="ECO:0007669"/>
    <property type="project" value="TreeGrafter"/>
</dbReference>
<dbReference type="PANTHER" id="PTHR30474">
    <property type="entry name" value="CELL CYCLE PROTEIN"/>
    <property type="match status" value="1"/>
</dbReference>
<feature type="transmembrane region" description="Helical" evidence="17">
    <location>
        <begin position="144"/>
        <end position="165"/>
    </location>
</feature>
<evidence type="ECO:0000256" key="10">
    <source>
        <dbReference type="ARBA" id="ARBA00033270"/>
    </source>
</evidence>
<dbReference type="GO" id="GO:0009252">
    <property type="term" value="P:peptidoglycan biosynthetic process"/>
    <property type="evidence" value="ECO:0007669"/>
    <property type="project" value="UniProtKB-KW"/>
</dbReference>
<comment type="catalytic activity">
    <reaction evidence="15">
        <text>[GlcNAc-(1-&gt;4)-Mur2Ac(oyl-L-Ala-gamma-D-Glu-L-Lys-D-Ala-D-Ala)](n)-di-trans,octa-cis-undecaprenyl diphosphate + beta-D-GlcNAc-(1-&gt;4)-Mur2Ac(oyl-L-Ala-gamma-D-Glu-L-Lys-D-Ala-D-Ala)-di-trans,octa-cis-undecaprenyl diphosphate = [GlcNAc-(1-&gt;4)-Mur2Ac(oyl-L-Ala-gamma-D-Glu-L-Lys-D-Ala-D-Ala)](n+1)-di-trans,octa-cis-undecaprenyl diphosphate + di-trans,octa-cis-undecaprenyl diphosphate + H(+)</text>
        <dbReference type="Rhea" id="RHEA:23708"/>
        <dbReference type="Rhea" id="RHEA-COMP:9602"/>
        <dbReference type="Rhea" id="RHEA-COMP:9603"/>
        <dbReference type="ChEBI" id="CHEBI:15378"/>
        <dbReference type="ChEBI" id="CHEBI:58405"/>
        <dbReference type="ChEBI" id="CHEBI:60033"/>
        <dbReference type="ChEBI" id="CHEBI:78435"/>
        <dbReference type="EC" id="2.4.99.28"/>
    </reaction>
</comment>
<feature type="transmembrane region" description="Helical" evidence="17">
    <location>
        <begin position="12"/>
        <end position="31"/>
    </location>
</feature>
<evidence type="ECO:0000256" key="15">
    <source>
        <dbReference type="ARBA" id="ARBA00049902"/>
    </source>
</evidence>
<evidence type="ECO:0000256" key="11">
    <source>
        <dbReference type="ARBA" id="ARBA00038053"/>
    </source>
</evidence>
<feature type="transmembrane region" description="Helical" evidence="17">
    <location>
        <begin position="113"/>
        <end position="132"/>
    </location>
</feature>
<evidence type="ECO:0000256" key="17">
    <source>
        <dbReference type="SAM" id="Phobius"/>
    </source>
</evidence>
<dbReference type="Pfam" id="PF01098">
    <property type="entry name" value="FTSW_RODA_SPOVE"/>
    <property type="match status" value="1"/>
</dbReference>
<dbReference type="GO" id="GO:0008955">
    <property type="term" value="F:peptidoglycan glycosyltransferase activity"/>
    <property type="evidence" value="ECO:0007669"/>
    <property type="project" value="UniProtKB-EC"/>
</dbReference>
<dbReference type="GO" id="GO:0008360">
    <property type="term" value="P:regulation of cell shape"/>
    <property type="evidence" value="ECO:0007669"/>
    <property type="project" value="UniProtKB-KW"/>
</dbReference>
<keyword evidence="3" id="KW-0808">Transferase</keyword>
<dbReference type="RefSeq" id="WP_124397993.1">
    <property type="nucleotide sequence ID" value="NZ_BHZE01000013.1"/>
</dbReference>
<dbReference type="GO" id="GO:0051301">
    <property type="term" value="P:cell division"/>
    <property type="evidence" value="ECO:0007669"/>
    <property type="project" value="UniProtKB-KW"/>
</dbReference>
<gene>
    <name evidence="18" type="primary">ftsW</name>
    <name evidence="18" type="ORF">JCM31826_14100</name>
</gene>
<evidence type="ECO:0000256" key="8">
    <source>
        <dbReference type="ARBA" id="ARBA00023136"/>
    </source>
</evidence>
<keyword evidence="5" id="KW-0133">Cell shape</keyword>
<evidence type="ECO:0000256" key="1">
    <source>
        <dbReference type="ARBA" id="ARBA00004141"/>
    </source>
</evidence>
<feature type="transmembrane region" description="Helical" evidence="17">
    <location>
        <begin position="285"/>
        <end position="306"/>
    </location>
</feature>
<evidence type="ECO:0000256" key="9">
    <source>
        <dbReference type="ARBA" id="ARBA00032370"/>
    </source>
</evidence>
<evidence type="ECO:0000256" key="4">
    <source>
        <dbReference type="ARBA" id="ARBA00022692"/>
    </source>
</evidence>
<dbReference type="GO" id="GO:0015648">
    <property type="term" value="F:lipid-linked peptidoglycan transporter activity"/>
    <property type="evidence" value="ECO:0007669"/>
    <property type="project" value="TreeGrafter"/>
</dbReference>
<evidence type="ECO:0000313" key="19">
    <source>
        <dbReference type="Proteomes" id="UP000286715"/>
    </source>
</evidence>
<keyword evidence="7 17" id="KW-1133">Transmembrane helix</keyword>
<evidence type="ECO:0000256" key="2">
    <source>
        <dbReference type="ARBA" id="ARBA00022676"/>
    </source>
</evidence>
<dbReference type="GO" id="GO:0005886">
    <property type="term" value="C:plasma membrane"/>
    <property type="evidence" value="ECO:0007669"/>
    <property type="project" value="TreeGrafter"/>
</dbReference>
<name>A0A401XLQ6_9FLAO</name>
<keyword evidence="8 17" id="KW-0472">Membrane</keyword>
<keyword evidence="18" id="KW-0132">Cell division</keyword>
<evidence type="ECO:0000256" key="13">
    <source>
        <dbReference type="ARBA" id="ARBA00041418"/>
    </source>
</evidence>
<feature type="transmembrane region" description="Helical" evidence="17">
    <location>
        <begin position="318"/>
        <end position="342"/>
    </location>
</feature>
<accession>A0A401XLQ6</accession>
<comment type="similarity">
    <text evidence="11">Belongs to the SEDS family. FtsW subfamily.</text>
</comment>
<proteinExistence type="inferred from homology"/>
<evidence type="ECO:0000256" key="6">
    <source>
        <dbReference type="ARBA" id="ARBA00022984"/>
    </source>
</evidence>
<sequence length="410" mass="45055">MISSQLKLKGDKVIWIVVFLLSLFSFLSIYSAGSNLQWTYGKISAFALLLRHAMHVLMGWLIIWMLHNIHYRYFAPVSVILLVPAVILLLYTLSQGYTIGNANASRWIQIPMLGITIQSSVIAGLVLMVYLARTLSKRENPAEWTFKMVFWQILAPIFLVCGLIFPANFSTAAIIFAQAVLLMIIAPFPNKYVFYTIGAIAAGLALFIAAVVTFPDLMPNRVDTWKARIENFINGDADNNYQVERSKMAIANGGLLGTGPGKSTQKYFLPQSSSDFIFSIITEEYGFVGAVSVLFLYFLLLVRFLMVATRAKSLFGSLLVVAAGFGIIIQALINMGVAVNLLPVTGQTLPLLSAGGSSIWTICAAIGIVQSVSRYSTENLNEDDKSSDDKAAVSNQTTETHEQEANEIYA</sequence>
<evidence type="ECO:0000256" key="3">
    <source>
        <dbReference type="ARBA" id="ARBA00022679"/>
    </source>
</evidence>
<keyword evidence="6" id="KW-0573">Peptidoglycan synthesis</keyword>
<keyword evidence="2" id="KW-0328">Glycosyltransferase</keyword>
<evidence type="ECO:0000256" key="7">
    <source>
        <dbReference type="ARBA" id="ARBA00022989"/>
    </source>
</evidence>
<comment type="caution">
    <text evidence="18">The sequence shown here is derived from an EMBL/GenBank/DDBJ whole genome shotgun (WGS) entry which is preliminary data.</text>
</comment>
<feature type="region of interest" description="Disordered" evidence="16">
    <location>
        <begin position="379"/>
        <end position="410"/>
    </location>
</feature>
<evidence type="ECO:0000313" key="18">
    <source>
        <dbReference type="EMBL" id="GCD77928.1"/>
    </source>
</evidence>
<feature type="transmembrane region" description="Helical" evidence="17">
    <location>
        <begin position="73"/>
        <end position="93"/>
    </location>
</feature>
<dbReference type="EMBL" id="BHZE01000013">
    <property type="protein sequence ID" value="GCD77928.1"/>
    <property type="molecule type" value="Genomic_DNA"/>
</dbReference>
<dbReference type="Proteomes" id="UP000286715">
    <property type="component" value="Unassembled WGS sequence"/>
</dbReference>
<organism evidence="18 19">
    <name type="scientific">Thermaurantimonas aggregans</name>
    <dbReference type="NCBI Taxonomy" id="2173829"/>
    <lineage>
        <taxon>Bacteria</taxon>
        <taxon>Pseudomonadati</taxon>
        <taxon>Bacteroidota</taxon>
        <taxon>Flavobacteriia</taxon>
        <taxon>Flavobacteriales</taxon>
        <taxon>Schleiferiaceae</taxon>
        <taxon>Thermaurantimonas</taxon>
    </lineage>
</organism>
<evidence type="ECO:0000256" key="16">
    <source>
        <dbReference type="SAM" id="MobiDB-lite"/>
    </source>
</evidence>
<keyword evidence="19" id="KW-1185">Reference proteome</keyword>
<feature type="transmembrane region" description="Helical" evidence="17">
    <location>
        <begin position="348"/>
        <end position="369"/>
    </location>
</feature>
<keyword evidence="18" id="KW-0131">Cell cycle</keyword>
<dbReference type="PANTHER" id="PTHR30474:SF2">
    <property type="entry name" value="PEPTIDOGLYCAN GLYCOSYLTRANSFERASE FTSW-RELATED"/>
    <property type="match status" value="1"/>
</dbReference>
<feature type="transmembrane region" description="Helical" evidence="17">
    <location>
        <begin position="193"/>
        <end position="214"/>
    </location>
</feature>
<comment type="subcellular location">
    <subcellularLocation>
        <location evidence="1">Membrane</location>
        <topology evidence="1">Multi-pass membrane protein</topology>
    </subcellularLocation>
</comment>
<feature type="transmembrane region" description="Helical" evidence="17">
    <location>
        <begin position="43"/>
        <end position="66"/>
    </location>
</feature>
<evidence type="ECO:0000256" key="5">
    <source>
        <dbReference type="ARBA" id="ARBA00022960"/>
    </source>
</evidence>
<dbReference type="OrthoDB" id="9812661at2"/>
<dbReference type="AlphaFoldDB" id="A0A401XLQ6"/>
<keyword evidence="4 17" id="KW-0812">Transmembrane</keyword>
<reference evidence="18 19" key="1">
    <citation type="submission" date="2018-11" db="EMBL/GenBank/DDBJ databases">
        <title>Schleiferia aggregans sp. nov., a moderately thermophilic heterotrophic bacterium isolated from microbial mats at a terrestrial hot spring.</title>
        <authorList>
            <person name="Iino T."/>
            <person name="Ohkuma M."/>
            <person name="Haruta S."/>
        </authorList>
    </citation>
    <scope>NUCLEOTIDE SEQUENCE [LARGE SCALE GENOMIC DNA]</scope>
    <source>
        <strain evidence="18 19">LA</strain>
    </source>
</reference>
<feature type="compositionally biased region" description="Basic and acidic residues" evidence="16">
    <location>
        <begin position="382"/>
        <end position="391"/>
    </location>
</feature>
<evidence type="ECO:0000256" key="14">
    <source>
        <dbReference type="ARBA" id="ARBA00044770"/>
    </source>
</evidence>
<feature type="transmembrane region" description="Helical" evidence="17">
    <location>
        <begin position="171"/>
        <end position="188"/>
    </location>
</feature>
<protein>
    <recommendedName>
        <fullName evidence="12">Probable peptidoglycan glycosyltransferase FtsW</fullName>
        <ecNumber evidence="14">2.4.99.28</ecNumber>
    </recommendedName>
    <alternativeName>
        <fullName evidence="13">Cell division protein FtsW</fullName>
    </alternativeName>
    <alternativeName>
        <fullName evidence="10">Cell wall polymerase</fullName>
    </alternativeName>
    <alternativeName>
        <fullName evidence="9">Peptidoglycan polymerase</fullName>
    </alternativeName>
</protein>